<dbReference type="InterPro" id="IPR003593">
    <property type="entry name" value="AAA+_ATPase"/>
</dbReference>
<dbReference type="InterPro" id="IPR027417">
    <property type="entry name" value="P-loop_NTPase"/>
</dbReference>
<dbReference type="GO" id="GO:0016887">
    <property type="term" value="F:ATP hydrolysis activity"/>
    <property type="evidence" value="ECO:0007669"/>
    <property type="project" value="InterPro"/>
</dbReference>
<evidence type="ECO:0000256" key="3">
    <source>
        <dbReference type="ARBA" id="ARBA00022741"/>
    </source>
</evidence>
<keyword evidence="7" id="KW-1185">Reference proteome</keyword>
<name>A0A4R9C1M3_9FIRM</name>
<evidence type="ECO:0000256" key="4">
    <source>
        <dbReference type="ARBA" id="ARBA00022840"/>
    </source>
</evidence>
<evidence type="ECO:0000313" key="6">
    <source>
        <dbReference type="EMBL" id="TFF66560.1"/>
    </source>
</evidence>
<reference evidence="6 7" key="1">
    <citation type="submission" date="2019-01" db="EMBL/GenBank/DDBJ databases">
        <title>Draft Genome Sequences of Helcococcus ovis Strains Isolated from the Uterus and Vagina of Dairy Cows with Metritis.</title>
        <authorList>
            <person name="Cunha F."/>
            <person name="Jeon S.J."/>
            <person name="Kutzer P."/>
            <person name="Galvao K.N."/>
        </authorList>
    </citation>
    <scope>NUCLEOTIDE SEQUENCE [LARGE SCALE GENOMIC DNA]</scope>
    <source>
        <strain evidence="6 7">KG-37</strain>
    </source>
</reference>
<evidence type="ECO:0000256" key="2">
    <source>
        <dbReference type="ARBA" id="ARBA00022448"/>
    </source>
</evidence>
<keyword evidence="2" id="KW-0813">Transport</keyword>
<dbReference type="SUPFAM" id="SSF52540">
    <property type="entry name" value="P-loop containing nucleoside triphosphate hydrolases"/>
    <property type="match status" value="1"/>
</dbReference>
<organism evidence="6 7">
    <name type="scientific">Helcococcus ovis</name>
    <dbReference type="NCBI Taxonomy" id="72026"/>
    <lineage>
        <taxon>Bacteria</taxon>
        <taxon>Bacillati</taxon>
        <taxon>Bacillota</taxon>
        <taxon>Tissierellia</taxon>
        <taxon>Tissierellales</taxon>
        <taxon>Peptoniphilaceae</taxon>
        <taxon>Helcococcus</taxon>
    </lineage>
</organism>
<comment type="similarity">
    <text evidence="1">Belongs to the ABC transporter superfamily.</text>
</comment>
<dbReference type="InterPro" id="IPR017871">
    <property type="entry name" value="ABC_transporter-like_CS"/>
</dbReference>
<dbReference type="EMBL" id="SCFR01000009">
    <property type="protein sequence ID" value="TFF66560.1"/>
    <property type="molecule type" value="Genomic_DNA"/>
</dbReference>
<dbReference type="PROSITE" id="PS00211">
    <property type="entry name" value="ABC_TRANSPORTER_1"/>
    <property type="match status" value="1"/>
</dbReference>
<protein>
    <submittedName>
        <fullName evidence="6">ATP-binding cassette domain-containing protein</fullName>
    </submittedName>
</protein>
<dbReference type="GO" id="GO:0005524">
    <property type="term" value="F:ATP binding"/>
    <property type="evidence" value="ECO:0007669"/>
    <property type="project" value="UniProtKB-KW"/>
</dbReference>
<dbReference type="PROSITE" id="PS50893">
    <property type="entry name" value="ABC_TRANSPORTER_2"/>
    <property type="match status" value="1"/>
</dbReference>
<dbReference type="PANTHER" id="PTHR42734:SF17">
    <property type="entry name" value="METAL TRANSPORT SYSTEM ATP-BINDING PROTEIN TM_0124-RELATED"/>
    <property type="match status" value="1"/>
</dbReference>
<sequence length="223" mass="25436">MNKVLEINDLSFSYDKDYILKDISFELSSGEFIAIVGENGSGKSTLLNLILSNLTPNNGKIKLFGDNILNDNHYRDIAYISQNAVNSYRNFPTTINELINNHLKYLKIKVGLEEYLKMVGLEEHRYKSLRQLSGGQLQRVGIVLALIKDASLILLDEPTSAIDKKFSRELFTILRKLSEKGKTIVIVTHELAEITDYVDYIIHLRGAKAHKHNINDWKELIKC</sequence>
<keyword evidence="3" id="KW-0547">Nucleotide-binding</keyword>
<gene>
    <name evidence="6" type="ORF">EQF91_03665</name>
</gene>
<evidence type="ECO:0000259" key="5">
    <source>
        <dbReference type="PROSITE" id="PS50893"/>
    </source>
</evidence>
<dbReference type="Pfam" id="PF00005">
    <property type="entry name" value="ABC_tran"/>
    <property type="match status" value="1"/>
</dbReference>
<evidence type="ECO:0000313" key="7">
    <source>
        <dbReference type="Proteomes" id="UP000297454"/>
    </source>
</evidence>
<accession>A0A4R9C1M3</accession>
<dbReference type="SMART" id="SM00382">
    <property type="entry name" value="AAA"/>
    <property type="match status" value="1"/>
</dbReference>
<dbReference type="GeneID" id="97031199"/>
<keyword evidence="4 6" id="KW-0067">ATP-binding</keyword>
<dbReference type="InterPro" id="IPR050153">
    <property type="entry name" value="Metal_Ion_Import_ABC"/>
</dbReference>
<dbReference type="InterPro" id="IPR003439">
    <property type="entry name" value="ABC_transporter-like_ATP-bd"/>
</dbReference>
<dbReference type="OrthoDB" id="9806726at2"/>
<feature type="domain" description="ABC transporter" evidence="5">
    <location>
        <begin position="5"/>
        <end position="222"/>
    </location>
</feature>
<evidence type="ECO:0000256" key="1">
    <source>
        <dbReference type="ARBA" id="ARBA00005417"/>
    </source>
</evidence>
<dbReference type="PANTHER" id="PTHR42734">
    <property type="entry name" value="METAL TRANSPORT SYSTEM ATP-BINDING PROTEIN TM_0124-RELATED"/>
    <property type="match status" value="1"/>
</dbReference>
<proteinExistence type="inferred from homology"/>
<dbReference type="AlphaFoldDB" id="A0A4R9C1M3"/>
<comment type="caution">
    <text evidence="6">The sequence shown here is derived from an EMBL/GenBank/DDBJ whole genome shotgun (WGS) entry which is preliminary data.</text>
</comment>
<dbReference type="Gene3D" id="3.40.50.300">
    <property type="entry name" value="P-loop containing nucleotide triphosphate hydrolases"/>
    <property type="match status" value="1"/>
</dbReference>
<dbReference type="Proteomes" id="UP000297454">
    <property type="component" value="Unassembled WGS sequence"/>
</dbReference>
<dbReference type="RefSeq" id="WP_134711160.1">
    <property type="nucleotide sequence ID" value="NZ_CP119081.1"/>
</dbReference>